<evidence type="ECO:0000313" key="2">
    <source>
        <dbReference type="EMBL" id="MFG1708676.1"/>
    </source>
</evidence>
<reference evidence="2 3" key="1">
    <citation type="submission" date="2024-10" db="EMBL/GenBank/DDBJ databases">
        <authorList>
            <person name="Topkara A.R."/>
            <person name="Saygin H."/>
        </authorList>
    </citation>
    <scope>NUCLEOTIDE SEQUENCE [LARGE SCALE GENOMIC DNA]</scope>
    <source>
        <strain evidence="2 3">M3C6</strain>
    </source>
</reference>
<keyword evidence="3" id="KW-1185">Reference proteome</keyword>
<dbReference type="Pfam" id="PF17765">
    <property type="entry name" value="MLTR_LBD"/>
    <property type="match status" value="1"/>
</dbReference>
<feature type="domain" description="MmyB-like transcription regulator ligand binding" evidence="1">
    <location>
        <begin position="28"/>
        <end position="86"/>
    </location>
</feature>
<name>A0ABW7AMU2_9ACTN</name>
<protein>
    <recommendedName>
        <fullName evidence="1">MmyB-like transcription regulator ligand binding domain-containing protein</fullName>
    </recommendedName>
</protein>
<dbReference type="EMBL" id="JBICRM010000029">
    <property type="protein sequence ID" value="MFG1708676.1"/>
    <property type="molecule type" value="Genomic_DNA"/>
</dbReference>
<sequence>MPSGRLCRPRRRSRWSGGVPGGLYVGHLAPHSPDILRQRPNMARLMFLDAHTRDLYADWAAKARAVVATLRTASGLCRANTRVLALTWGASDRLAARRY</sequence>
<gene>
    <name evidence="2" type="ORF">ACFLIM_36315</name>
</gene>
<comment type="caution">
    <text evidence="2">The sequence shown here is derived from an EMBL/GenBank/DDBJ whole genome shotgun (WGS) entry which is preliminary data.</text>
</comment>
<dbReference type="Gene3D" id="3.30.450.180">
    <property type="match status" value="1"/>
</dbReference>
<dbReference type="RefSeq" id="WP_393172903.1">
    <property type="nucleotide sequence ID" value="NZ_JBICRM010000029.1"/>
</dbReference>
<proteinExistence type="predicted"/>
<organism evidence="2 3">
    <name type="scientific">Nonomuraea marmarensis</name>
    <dbReference type="NCBI Taxonomy" id="3351344"/>
    <lineage>
        <taxon>Bacteria</taxon>
        <taxon>Bacillati</taxon>
        <taxon>Actinomycetota</taxon>
        <taxon>Actinomycetes</taxon>
        <taxon>Streptosporangiales</taxon>
        <taxon>Streptosporangiaceae</taxon>
        <taxon>Nonomuraea</taxon>
    </lineage>
</organism>
<evidence type="ECO:0000313" key="3">
    <source>
        <dbReference type="Proteomes" id="UP001603978"/>
    </source>
</evidence>
<accession>A0ABW7AMU2</accession>
<dbReference type="InterPro" id="IPR041413">
    <property type="entry name" value="MLTR_LBD"/>
</dbReference>
<dbReference type="Proteomes" id="UP001603978">
    <property type="component" value="Unassembled WGS sequence"/>
</dbReference>
<evidence type="ECO:0000259" key="1">
    <source>
        <dbReference type="Pfam" id="PF17765"/>
    </source>
</evidence>